<proteinExistence type="predicted"/>
<name>A0A225DWY9_9BACT</name>
<sequence>MRSYQLYGLGTANRTRLNVAVREGSLVSFAYVLHLEFPEPGMHAFEKLLDGPMHRWMLWDQQWMIRQLYRLREAGLLSKVSEIDRMRQFTTRYTLADAVQRIVAFAKESPV</sequence>
<dbReference type="EMBL" id="NIDE01000002">
    <property type="protein sequence ID" value="OWK45513.1"/>
    <property type="molecule type" value="Genomic_DNA"/>
</dbReference>
<accession>A0A225DWY9</accession>
<keyword evidence="2" id="KW-1185">Reference proteome</keyword>
<protein>
    <submittedName>
        <fullName evidence="1">Uncharacterized protein</fullName>
    </submittedName>
</protein>
<evidence type="ECO:0000313" key="1">
    <source>
        <dbReference type="EMBL" id="OWK45513.1"/>
    </source>
</evidence>
<dbReference type="AlphaFoldDB" id="A0A225DWY9"/>
<evidence type="ECO:0000313" key="2">
    <source>
        <dbReference type="Proteomes" id="UP000214646"/>
    </source>
</evidence>
<reference evidence="2" key="1">
    <citation type="submission" date="2017-06" db="EMBL/GenBank/DDBJ databases">
        <title>Genome analysis of Fimbriiglobus ruber SP5, the first member of the order Planctomycetales with confirmed chitinolytic capability.</title>
        <authorList>
            <person name="Ravin N.V."/>
            <person name="Rakitin A.L."/>
            <person name="Ivanova A.A."/>
            <person name="Beletsky A.V."/>
            <person name="Kulichevskaya I.S."/>
            <person name="Mardanov A.V."/>
            <person name="Dedysh S.N."/>
        </authorList>
    </citation>
    <scope>NUCLEOTIDE SEQUENCE [LARGE SCALE GENOMIC DNA]</scope>
    <source>
        <strain evidence="2">SP5</strain>
    </source>
</reference>
<organism evidence="1 2">
    <name type="scientific">Fimbriiglobus ruber</name>
    <dbReference type="NCBI Taxonomy" id="1908690"/>
    <lineage>
        <taxon>Bacteria</taxon>
        <taxon>Pseudomonadati</taxon>
        <taxon>Planctomycetota</taxon>
        <taxon>Planctomycetia</taxon>
        <taxon>Gemmatales</taxon>
        <taxon>Gemmataceae</taxon>
        <taxon>Fimbriiglobus</taxon>
    </lineage>
</organism>
<comment type="caution">
    <text evidence="1">The sequence shown here is derived from an EMBL/GenBank/DDBJ whole genome shotgun (WGS) entry which is preliminary data.</text>
</comment>
<gene>
    <name evidence="1" type="ORF">FRUB_01844</name>
</gene>
<dbReference type="Proteomes" id="UP000214646">
    <property type="component" value="Unassembled WGS sequence"/>
</dbReference>